<dbReference type="Gene3D" id="2.40.50.1020">
    <property type="entry name" value="LytTr DNA-binding domain"/>
    <property type="match status" value="1"/>
</dbReference>
<dbReference type="InterPro" id="IPR011006">
    <property type="entry name" value="CheY-like_superfamily"/>
</dbReference>
<keyword evidence="7" id="KW-1185">Reference proteome</keyword>
<organism evidence="6 7">
    <name type="scientific">Dorea ammoniilytica</name>
    <dbReference type="NCBI Taxonomy" id="2981788"/>
    <lineage>
        <taxon>Bacteria</taxon>
        <taxon>Bacillati</taxon>
        <taxon>Bacillota</taxon>
        <taxon>Clostridia</taxon>
        <taxon>Lachnospirales</taxon>
        <taxon>Lachnospiraceae</taxon>
        <taxon>Dorea</taxon>
    </lineage>
</organism>
<comment type="caution">
    <text evidence="6">The sequence shown here is derived from an EMBL/GenBank/DDBJ whole genome shotgun (WGS) entry which is preliminary data.</text>
</comment>
<comment type="function">
    <text evidence="2">May play the central regulatory role in sporulation. It may be an element of the effector pathway responsible for the activation of sporulation genes in response to nutritional stress. Spo0A may act in concert with spo0H (a sigma factor) to control the expression of some genes that are critical to the sporulation process.</text>
</comment>
<feature type="domain" description="Response regulatory" evidence="4">
    <location>
        <begin position="15"/>
        <end position="132"/>
    </location>
</feature>
<dbReference type="Pfam" id="PF04397">
    <property type="entry name" value="LytTR"/>
    <property type="match status" value="1"/>
</dbReference>
<proteinExistence type="predicted"/>
<evidence type="ECO:0000259" key="4">
    <source>
        <dbReference type="PROSITE" id="PS50110"/>
    </source>
</evidence>
<evidence type="ECO:0000256" key="2">
    <source>
        <dbReference type="ARBA" id="ARBA00024867"/>
    </source>
</evidence>
<name>A0ABT2S5D8_9FIRM</name>
<dbReference type="SMART" id="SM00448">
    <property type="entry name" value="REC"/>
    <property type="match status" value="1"/>
</dbReference>
<keyword evidence="3" id="KW-0597">Phosphoprotein</keyword>
<gene>
    <name evidence="6" type="ORF">OCV65_05215</name>
</gene>
<dbReference type="RefSeq" id="WP_262581203.1">
    <property type="nucleotide sequence ID" value="NZ_JAOQJV010000004.1"/>
</dbReference>
<evidence type="ECO:0000313" key="6">
    <source>
        <dbReference type="EMBL" id="MCU6699637.1"/>
    </source>
</evidence>
<evidence type="ECO:0000259" key="5">
    <source>
        <dbReference type="PROSITE" id="PS50930"/>
    </source>
</evidence>
<dbReference type="Proteomes" id="UP001207605">
    <property type="component" value="Unassembled WGS sequence"/>
</dbReference>
<dbReference type="PANTHER" id="PTHR37299:SF1">
    <property type="entry name" value="STAGE 0 SPORULATION PROTEIN A HOMOLOG"/>
    <property type="match status" value="1"/>
</dbReference>
<dbReference type="SMART" id="SM00850">
    <property type="entry name" value="LytTR"/>
    <property type="match status" value="1"/>
</dbReference>
<dbReference type="Gene3D" id="3.40.50.2300">
    <property type="match status" value="1"/>
</dbReference>
<dbReference type="InterPro" id="IPR001789">
    <property type="entry name" value="Sig_transdc_resp-reg_receiver"/>
</dbReference>
<dbReference type="GO" id="GO:0003677">
    <property type="term" value="F:DNA binding"/>
    <property type="evidence" value="ECO:0007669"/>
    <property type="project" value="UniProtKB-KW"/>
</dbReference>
<dbReference type="EMBL" id="JAOQJV010000004">
    <property type="protein sequence ID" value="MCU6699637.1"/>
    <property type="molecule type" value="Genomic_DNA"/>
</dbReference>
<sequence>MASSIHLYGGRILINIAIVDNEKSVLENIRGILLNLSGEFKDVHIDTYEKAEDFLVAFETIRYQILISDVDMPEINGIEMGKKARDRDPNIYIIFLTAYVEYAIESYRMEAYQYILKEDVEERLPEIMERLIEIVRNHSIKYCYIGSETQRVKMCQDDIIYIQKAKGTKYTSFFTVKGEVRERISIENVLEKLMSDEFVIVDRSSVVNLRHIMKVRDNVIYLSNGDAVEASHARIKKVKENIRKYWEER</sequence>
<evidence type="ECO:0000256" key="3">
    <source>
        <dbReference type="PROSITE-ProRule" id="PRU00169"/>
    </source>
</evidence>
<dbReference type="Pfam" id="PF00072">
    <property type="entry name" value="Response_reg"/>
    <property type="match status" value="1"/>
</dbReference>
<dbReference type="PROSITE" id="PS50930">
    <property type="entry name" value="HTH_LYTTR"/>
    <property type="match status" value="1"/>
</dbReference>
<keyword evidence="6" id="KW-0238">DNA-binding</keyword>
<feature type="domain" description="HTH LytTR-type" evidence="5">
    <location>
        <begin position="148"/>
        <end position="244"/>
    </location>
</feature>
<dbReference type="InterPro" id="IPR007492">
    <property type="entry name" value="LytTR_DNA-bd_dom"/>
</dbReference>
<protein>
    <recommendedName>
        <fullName evidence="1">Stage 0 sporulation protein A homolog</fullName>
    </recommendedName>
</protein>
<evidence type="ECO:0000313" key="7">
    <source>
        <dbReference type="Proteomes" id="UP001207605"/>
    </source>
</evidence>
<accession>A0ABT2S5D8</accession>
<dbReference type="PROSITE" id="PS50110">
    <property type="entry name" value="RESPONSE_REGULATORY"/>
    <property type="match status" value="1"/>
</dbReference>
<evidence type="ECO:0000256" key="1">
    <source>
        <dbReference type="ARBA" id="ARBA00018672"/>
    </source>
</evidence>
<dbReference type="SUPFAM" id="SSF52172">
    <property type="entry name" value="CheY-like"/>
    <property type="match status" value="1"/>
</dbReference>
<dbReference type="InterPro" id="IPR046947">
    <property type="entry name" value="LytR-like"/>
</dbReference>
<reference evidence="6 7" key="1">
    <citation type="journal article" date="2021" name="ISME Commun">
        <title>Automated analysis of genomic sequences facilitates high-throughput and comprehensive description of bacteria.</title>
        <authorList>
            <person name="Hitch T.C.A."/>
        </authorList>
    </citation>
    <scope>NUCLEOTIDE SEQUENCE [LARGE SCALE GENOMIC DNA]</scope>
    <source>
        <strain evidence="6 7">Sanger_02</strain>
    </source>
</reference>
<feature type="modified residue" description="4-aspartylphosphate" evidence="3">
    <location>
        <position position="69"/>
    </location>
</feature>
<dbReference type="PANTHER" id="PTHR37299">
    <property type="entry name" value="TRANSCRIPTIONAL REGULATOR-RELATED"/>
    <property type="match status" value="1"/>
</dbReference>